<dbReference type="PROSITE" id="PS51257">
    <property type="entry name" value="PROKAR_LIPOPROTEIN"/>
    <property type="match status" value="1"/>
</dbReference>
<dbReference type="InterPro" id="IPR025345">
    <property type="entry name" value="DUF4249"/>
</dbReference>
<dbReference type="Proteomes" id="UP000078459">
    <property type="component" value="Unassembled WGS sequence"/>
</dbReference>
<dbReference type="STRING" id="1826909.A5893_01945"/>
<dbReference type="Pfam" id="PF14054">
    <property type="entry name" value="DUF4249"/>
    <property type="match status" value="1"/>
</dbReference>
<gene>
    <name evidence="1" type="ORF">A5893_01945</name>
</gene>
<reference evidence="1 2" key="1">
    <citation type="submission" date="2016-04" db="EMBL/GenBank/DDBJ databases">
        <authorList>
            <person name="Evans L.H."/>
            <person name="Alamgir A."/>
            <person name="Owens N."/>
            <person name="Weber N.D."/>
            <person name="Virtaneva K."/>
            <person name="Barbian K."/>
            <person name="Babar A."/>
            <person name="Rosenke K."/>
        </authorList>
    </citation>
    <scope>NUCLEOTIDE SEQUENCE [LARGE SCALE GENOMIC DNA]</scope>
    <source>
        <strain evidence="1 2">CCM 8644</strain>
    </source>
</reference>
<protein>
    <recommendedName>
        <fullName evidence="3">DUF4249 domain-containing protein</fullName>
    </recommendedName>
</protein>
<sequence length="262" mass="29303">MKNIIYYLSAFIILAFSSCEDVIDLNLDNSEPQIVIEANVVNNQDYQIVKISKTKKFTDNNTTEPLSGATVVVKEDGGGTYNFTQLSPGVYKSGFFIGKPTLKYTIQVSTNGKTYTATSTMPQPVTLDSLTVIELSFFNSKNKFIQVNFKDPVNIKNQYNYVISVNDSLRNAYYPEEDRFNDGKLIKNTLFTSDPELKTDDKVTIDFQCIDNNIYRYFFAITQINGNGGPPTAPSNPPSNFDNGALGYFSAHTMQLMSVKIP</sequence>
<dbReference type="EMBL" id="LWHJ01000011">
    <property type="protein sequence ID" value="OAQ41904.1"/>
    <property type="molecule type" value="Genomic_DNA"/>
</dbReference>
<proteinExistence type="predicted"/>
<dbReference type="AlphaFoldDB" id="A0A179DLX0"/>
<evidence type="ECO:0000313" key="2">
    <source>
        <dbReference type="Proteomes" id="UP000078459"/>
    </source>
</evidence>
<dbReference type="RefSeq" id="WP_082911276.1">
    <property type="nucleotide sequence ID" value="NZ_LWHJ01000011.1"/>
</dbReference>
<keyword evidence="2" id="KW-1185">Reference proteome</keyword>
<organism evidence="1 2">
    <name type="scientific">Pedobacter psychrophilus</name>
    <dbReference type="NCBI Taxonomy" id="1826909"/>
    <lineage>
        <taxon>Bacteria</taxon>
        <taxon>Pseudomonadati</taxon>
        <taxon>Bacteroidota</taxon>
        <taxon>Sphingobacteriia</taxon>
        <taxon>Sphingobacteriales</taxon>
        <taxon>Sphingobacteriaceae</taxon>
        <taxon>Pedobacter</taxon>
    </lineage>
</organism>
<accession>A0A179DLX0</accession>
<comment type="caution">
    <text evidence="1">The sequence shown here is derived from an EMBL/GenBank/DDBJ whole genome shotgun (WGS) entry which is preliminary data.</text>
</comment>
<evidence type="ECO:0000313" key="1">
    <source>
        <dbReference type="EMBL" id="OAQ41904.1"/>
    </source>
</evidence>
<dbReference type="OrthoDB" id="637707at2"/>
<reference evidence="1 2" key="2">
    <citation type="submission" date="2016-06" db="EMBL/GenBank/DDBJ databases">
        <title>Pedobacter psychrophilus sp. nov., isolated from Antarctic fragmentary rock.</title>
        <authorList>
            <person name="Svec P."/>
        </authorList>
    </citation>
    <scope>NUCLEOTIDE SEQUENCE [LARGE SCALE GENOMIC DNA]</scope>
    <source>
        <strain evidence="1 2">CCM 8644</strain>
    </source>
</reference>
<evidence type="ECO:0008006" key="3">
    <source>
        <dbReference type="Google" id="ProtNLM"/>
    </source>
</evidence>
<name>A0A179DLX0_9SPHI</name>